<accession>A0A1F5YNC8</accession>
<dbReference type="STRING" id="1798371.A2W14_03735"/>
<dbReference type="InterPro" id="IPR036102">
    <property type="entry name" value="OsmC/Ohrsf"/>
</dbReference>
<comment type="caution">
    <text evidence="1">The sequence shown here is derived from an EMBL/GenBank/DDBJ whole genome shotgun (WGS) entry which is preliminary data.</text>
</comment>
<dbReference type="InterPro" id="IPR015946">
    <property type="entry name" value="KH_dom-like_a/b"/>
</dbReference>
<dbReference type="InterPro" id="IPR052924">
    <property type="entry name" value="OsmC/Ohr_hydroprdx_reductase"/>
</dbReference>
<dbReference type="Proteomes" id="UP000176665">
    <property type="component" value="Unassembled WGS sequence"/>
</dbReference>
<sequence>MTVVNGLDVNNIVKLVENVKRNPAGVQSTFYATSTWKSGFNVVAETSNFKVGGAMLKHKTFKVEGDHPKEFLGTDKGPSAVEVTLSALGHCIAGGWGVNGAALGVPLDSVRIEVEGDLDPQGMLGLPEPGKVKPGFQKIQVTHFVKSKAPKEILEKVKQMAEDLSPVKDSLRAINYSSKLVIEKKG</sequence>
<dbReference type="AlphaFoldDB" id="A0A1F5YNC8"/>
<protein>
    <recommendedName>
        <fullName evidence="3">OsmC family protein</fullName>
    </recommendedName>
</protein>
<reference evidence="1 2" key="1">
    <citation type="journal article" date="2016" name="Nat. Commun.">
        <title>Thousands of microbial genomes shed light on interconnected biogeochemical processes in an aquifer system.</title>
        <authorList>
            <person name="Anantharaman K."/>
            <person name="Brown C.T."/>
            <person name="Hug L.A."/>
            <person name="Sharon I."/>
            <person name="Castelle C.J."/>
            <person name="Probst A.J."/>
            <person name="Thomas B.C."/>
            <person name="Singh A."/>
            <person name="Wilkins M.J."/>
            <person name="Karaoz U."/>
            <person name="Brodie E.L."/>
            <person name="Williams K.H."/>
            <person name="Hubbard S.S."/>
            <person name="Banfield J.F."/>
        </authorList>
    </citation>
    <scope>NUCLEOTIDE SEQUENCE [LARGE SCALE GENOMIC DNA]</scope>
</reference>
<dbReference type="PANTHER" id="PTHR35368">
    <property type="entry name" value="HYDROPEROXIDE REDUCTASE"/>
    <property type="match status" value="1"/>
</dbReference>
<organism evidence="1 2">
    <name type="scientific">Candidatus Gottesmanbacteria bacterium RBG_16_37_8</name>
    <dbReference type="NCBI Taxonomy" id="1798371"/>
    <lineage>
        <taxon>Bacteria</taxon>
        <taxon>Candidatus Gottesmaniibacteriota</taxon>
    </lineage>
</organism>
<evidence type="ECO:0000313" key="1">
    <source>
        <dbReference type="EMBL" id="OGG01700.1"/>
    </source>
</evidence>
<dbReference type="PANTHER" id="PTHR35368:SF1">
    <property type="entry name" value="HYDROPEROXIDE REDUCTASE"/>
    <property type="match status" value="1"/>
</dbReference>
<dbReference type="Pfam" id="PF02566">
    <property type="entry name" value="OsmC"/>
    <property type="match status" value="1"/>
</dbReference>
<dbReference type="SUPFAM" id="SSF82784">
    <property type="entry name" value="OsmC-like"/>
    <property type="match status" value="1"/>
</dbReference>
<evidence type="ECO:0000313" key="2">
    <source>
        <dbReference type="Proteomes" id="UP000176665"/>
    </source>
</evidence>
<name>A0A1F5YNC8_9BACT</name>
<gene>
    <name evidence="1" type="ORF">A2W14_03735</name>
</gene>
<dbReference type="Gene3D" id="3.30.300.20">
    <property type="match status" value="1"/>
</dbReference>
<proteinExistence type="predicted"/>
<dbReference type="EMBL" id="MFJA01000083">
    <property type="protein sequence ID" value="OGG01700.1"/>
    <property type="molecule type" value="Genomic_DNA"/>
</dbReference>
<dbReference type="InterPro" id="IPR003718">
    <property type="entry name" value="OsmC/Ohr_fam"/>
</dbReference>
<evidence type="ECO:0008006" key="3">
    <source>
        <dbReference type="Google" id="ProtNLM"/>
    </source>
</evidence>